<evidence type="ECO:0000259" key="1">
    <source>
        <dbReference type="Pfam" id="PF09084"/>
    </source>
</evidence>
<gene>
    <name evidence="2" type="ORF">MON41_16705</name>
</gene>
<protein>
    <submittedName>
        <fullName evidence="2">ABC transporter substrate-binding protein</fullName>
    </submittedName>
</protein>
<accession>A0ABS9W7T3</accession>
<dbReference type="PANTHER" id="PTHR30024:SF48">
    <property type="entry name" value="ABC TRANSPORTER SUBSTRATE-BINDING PROTEIN"/>
    <property type="match status" value="1"/>
</dbReference>
<comment type="caution">
    <text evidence="2">The sequence shown here is derived from an EMBL/GenBank/DDBJ whole genome shotgun (WGS) entry which is preliminary data.</text>
</comment>
<organism evidence="2 3">
    <name type="scientific">Teichococcus vastitatis</name>
    <dbReference type="NCBI Taxonomy" id="2307076"/>
    <lineage>
        <taxon>Bacteria</taxon>
        <taxon>Pseudomonadati</taxon>
        <taxon>Pseudomonadota</taxon>
        <taxon>Alphaproteobacteria</taxon>
        <taxon>Acetobacterales</taxon>
        <taxon>Roseomonadaceae</taxon>
        <taxon>Roseomonas</taxon>
    </lineage>
</organism>
<dbReference type="Proteomes" id="UP001201985">
    <property type="component" value="Unassembled WGS sequence"/>
</dbReference>
<dbReference type="InterPro" id="IPR015168">
    <property type="entry name" value="SsuA/THI5"/>
</dbReference>
<keyword evidence="3" id="KW-1185">Reference proteome</keyword>
<dbReference type="PANTHER" id="PTHR30024">
    <property type="entry name" value="ALIPHATIC SULFONATES-BINDING PROTEIN-RELATED"/>
    <property type="match status" value="1"/>
</dbReference>
<evidence type="ECO:0000313" key="2">
    <source>
        <dbReference type="EMBL" id="MCI0755362.1"/>
    </source>
</evidence>
<dbReference type="SUPFAM" id="SSF53850">
    <property type="entry name" value="Periplasmic binding protein-like II"/>
    <property type="match status" value="1"/>
</dbReference>
<proteinExistence type="predicted"/>
<dbReference type="Pfam" id="PF09084">
    <property type="entry name" value="NMT1"/>
    <property type="match status" value="1"/>
</dbReference>
<name>A0ABS9W7T3_9PROT</name>
<evidence type="ECO:0000313" key="3">
    <source>
        <dbReference type="Proteomes" id="UP001201985"/>
    </source>
</evidence>
<sequence length="329" mass="34943">MPPSLPSASRRALLALLPAPFLIRRAAAALPVLRIGTLRFGTVSWELDTIARHDLAAREGVRIEAVEFASPEATRVALLAGTVHMMVGDWLFVSRQRAEGLPLAFLPFSTSIAALMLAAGSGVSGLPGLRGKRLGVSGGPLDKAWLLLLAHARRQGIDLAAEAQPVFGAPPLLAETLRRGGLDAALLYWNFAARVEADGLRELLAMEAVETALGASAPVSMIGPVFDARWAAAHPDVLAGYRRASAAAKAILASSDAEWDALRPLMRADSDAMFRRLRDRFRAGIPRRPVAAEEADAARLYAVLAEEGGTRLVGTAPALVPGTFWRDTA</sequence>
<dbReference type="RefSeq" id="WP_120009613.1">
    <property type="nucleotide sequence ID" value="NZ_JALBUU010000028.1"/>
</dbReference>
<dbReference type="Gene3D" id="3.40.190.10">
    <property type="entry name" value="Periplasmic binding protein-like II"/>
    <property type="match status" value="2"/>
</dbReference>
<feature type="domain" description="SsuA/THI5-like" evidence="1">
    <location>
        <begin position="58"/>
        <end position="193"/>
    </location>
</feature>
<reference evidence="2 3" key="1">
    <citation type="submission" date="2022-03" db="EMBL/GenBank/DDBJ databases">
        <title>Complete genome analysis of Roseomonas KG 17.1 : a prolific producer of plant growth promoters.</title>
        <authorList>
            <person name="Saadouli I."/>
            <person name="Najjari A."/>
            <person name="Mosbah A."/>
            <person name="Ouzari H.I."/>
        </authorList>
    </citation>
    <scope>NUCLEOTIDE SEQUENCE [LARGE SCALE GENOMIC DNA]</scope>
    <source>
        <strain evidence="2 3">KG17-1</strain>
    </source>
</reference>
<dbReference type="EMBL" id="JALBUU010000028">
    <property type="protein sequence ID" value="MCI0755362.1"/>
    <property type="molecule type" value="Genomic_DNA"/>
</dbReference>